<evidence type="ECO:0008006" key="3">
    <source>
        <dbReference type="Google" id="ProtNLM"/>
    </source>
</evidence>
<dbReference type="OrthoDB" id="79831at2"/>
<dbReference type="Proteomes" id="UP000290287">
    <property type="component" value="Unassembled WGS sequence"/>
</dbReference>
<reference evidence="1 2" key="1">
    <citation type="submission" date="2017-10" db="EMBL/GenBank/DDBJ databases">
        <title>Nyctiphanis sp. nov., isolated from the stomach of the euphausiid Nyctiphanes simplex (Hansen, 1911) in the Gulf of California.</title>
        <authorList>
            <person name="Gomez-Gil B."/>
            <person name="Aguilar-Mendez M."/>
            <person name="Lopez-Cortes A."/>
            <person name="Gomez-Gutierrez J."/>
            <person name="Roque A."/>
            <person name="Lang E."/>
            <person name="Gonzalez-Castillo A."/>
        </authorList>
    </citation>
    <scope>NUCLEOTIDE SEQUENCE [LARGE SCALE GENOMIC DNA]</scope>
    <source>
        <strain evidence="1 2">CAIM 600</strain>
    </source>
</reference>
<gene>
    <name evidence="1" type="ORF">CS022_22685</name>
</gene>
<proteinExistence type="predicted"/>
<accession>A0A4Q0YKY5</accession>
<evidence type="ECO:0000313" key="2">
    <source>
        <dbReference type="Proteomes" id="UP000290287"/>
    </source>
</evidence>
<sequence>MGSDDSKAGRNFQRWLYHEVVPSIFKKGEYHLDNNVTASRTSDTRKKHSSALVEMAEIIAQNSRIMADAIAEQQVIKDEVTQVQIKVSDVENRLLNIEGRNNTEPDFISISDWCHENNHQVTQEEHDLIVTWCANLSYKNQVKIIPCNSRNKSNSKFHCTVISEALSLIERSKV</sequence>
<organism evidence="1 2">
    <name type="scientific">Veronia nyctiphanis</name>
    <dbReference type="NCBI Taxonomy" id="1278244"/>
    <lineage>
        <taxon>Bacteria</taxon>
        <taxon>Pseudomonadati</taxon>
        <taxon>Pseudomonadota</taxon>
        <taxon>Gammaproteobacteria</taxon>
        <taxon>Vibrionales</taxon>
        <taxon>Vibrionaceae</taxon>
        <taxon>Veronia</taxon>
    </lineage>
</organism>
<dbReference type="AlphaFoldDB" id="A0A4Q0YKY5"/>
<comment type="caution">
    <text evidence="1">The sequence shown here is derived from an EMBL/GenBank/DDBJ whole genome shotgun (WGS) entry which is preliminary data.</text>
</comment>
<protein>
    <recommendedName>
        <fullName evidence="3">Bro-N domain-containing protein</fullName>
    </recommendedName>
</protein>
<evidence type="ECO:0000313" key="1">
    <source>
        <dbReference type="EMBL" id="RXJ70674.1"/>
    </source>
</evidence>
<keyword evidence="2" id="KW-1185">Reference proteome</keyword>
<dbReference type="RefSeq" id="WP_129124151.1">
    <property type="nucleotide sequence ID" value="NZ_PEIB01000045.1"/>
</dbReference>
<name>A0A4Q0YKY5_9GAMM</name>
<dbReference type="EMBL" id="PEIB01000045">
    <property type="protein sequence ID" value="RXJ70674.1"/>
    <property type="molecule type" value="Genomic_DNA"/>
</dbReference>